<name>A0A068S6W1_9FUNG</name>
<evidence type="ECO:0000313" key="2">
    <source>
        <dbReference type="EMBL" id="CDH57740.1"/>
    </source>
</evidence>
<protein>
    <submittedName>
        <fullName evidence="2">Uncharacterized protein</fullName>
    </submittedName>
</protein>
<comment type="caution">
    <text evidence="2">The sequence shown here is derived from an EMBL/GenBank/DDBJ whole genome shotgun (WGS) entry which is preliminary data.</text>
</comment>
<accession>A0A068S6W1</accession>
<dbReference type="VEuPathDB" id="FungiDB:LCOR_08646.1"/>
<dbReference type="AlphaFoldDB" id="A0A068S6W1"/>
<proteinExistence type="predicted"/>
<feature type="transmembrane region" description="Helical" evidence="1">
    <location>
        <begin position="87"/>
        <end position="112"/>
    </location>
</feature>
<dbReference type="Proteomes" id="UP000027586">
    <property type="component" value="Unassembled WGS sequence"/>
</dbReference>
<evidence type="ECO:0000313" key="3">
    <source>
        <dbReference type="Proteomes" id="UP000027586"/>
    </source>
</evidence>
<evidence type="ECO:0000256" key="1">
    <source>
        <dbReference type="SAM" id="Phobius"/>
    </source>
</evidence>
<keyword evidence="1" id="KW-0472">Membrane</keyword>
<gene>
    <name evidence="2" type="ORF">LCOR_08646.1</name>
</gene>
<reference evidence="2" key="1">
    <citation type="submission" date="2013-08" db="EMBL/GenBank/DDBJ databases">
        <title>Gene expansion shapes genome architecture in the human pathogen Lichtheimia corymbifera: an evolutionary genomics analysis in the ancient terrestrial Mucorales (Mucoromycotina).</title>
        <authorList>
            <person name="Schwartze V.U."/>
            <person name="Winter S."/>
            <person name="Shelest E."/>
            <person name="Marcet-Houben M."/>
            <person name="Horn F."/>
            <person name="Wehner S."/>
            <person name="Hoffmann K."/>
            <person name="Riege K."/>
            <person name="Sammeth M."/>
            <person name="Nowrousian M."/>
            <person name="Valiante V."/>
            <person name="Linde J."/>
            <person name="Jacobsen I.D."/>
            <person name="Marz M."/>
            <person name="Brakhage A.A."/>
            <person name="Gabaldon T."/>
            <person name="Bocker S."/>
            <person name="Voigt K."/>
        </authorList>
    </citation>
    <scope>NUCLEOTIDE SEQUENCE [LARGE SCALE GENOMIC DNA]</scope>
    <source>
        <strain evidence="2">FSU 9682</strain>
    </source>
</reference>
<organism evidence="2 3">
    <name type="scientific">Lichtheimia corymbifera JMRC:FSU:9682</name>
    <dbReference type="NCBI Taxonomy" id="1263082"/>
    <lineage>
        <taxon>Eukaryota</taxon>
        <taxon>Fungi</taxon>
        <taxon>Fungi incertae sedis</taxon>
        <taxon>Mucoromycota</taxon>
        <taxon>Mucoromycotina</taxon>
        <taxon>Mucoromycetes</taxon>
        <taxon>Mucorales</taxon>
        <taxon>Lichtheimiaceae</taxon>
        <taxon>Lichtheimia</taxon>
    </lineage>
</organism>
<keyword evidence="1" id="KW-1133">Transmembrane helix</keyword>
<sequence length="115" mass="12970">MNFDAAVYDLHIDDGFITKDVAVISVACSLSFHYYWRSLLLSLRYSVLFLDGSLRDSCAERLLGDTHTSYLGRQAGSEELRMRPWDCCFLLVIPILIPYVVIILSAICPFTALST</sequence>
<keyword evidence="1" id="KW-0812">Transmembrane</keyword>
<keyword evidence="3" id="KW-1185">Reference proteome</keyword>
<dbReference type="EMBL" id="CBTN010000049">
    <property type="protein sequence ID" value="CDH57740.1"/>
    <property type="molecule type" value="Genomic_DNA"/>
</dbReference>